<dbReference type="EMBL" id="VFMO01000001">
    <property type="protein sequence ID" value="TQJ13712.1"/>
    <property type="molecule type" value="Genomic_DNA"/>
</dbReference>
<protein>
    <recommendedName>
        <fullName evidence="5">DUF3558 domain-containing protein</fullName>
    </recommendedName>
</protein>
<feature type="region of interest" description="Disordered" evidence="1">
    <location>
        <begin position="22"/>
        <end position="51"/>
    </location>
</feature>
<keyword evidence="2" id="KW-0732">Signal</keyword>
<feature type="chain" id="PRO_5022056824" description="DUF3558 domain-containing protein" evidence="2">
    <location>
        <begin position="29"/>
        <end position="189"/>
    </location>
</feature>
<keyword evidence="4" id="KW-1185">Reference proteome</keyword>
<name>A0A542EED9_9MICO</name>
<dbReference type="RefSeq" id="WP_141927728.1">
    <property type="nucleotide sequence ID" value="NZ_BAABCI010000002.1"/>
</dbReference>
<feature type="signal peptide" evidence="2">
    <location>
        <begin position="1"/>
        <end position="28"/>
    </location>
</feature>
<evidence type="ECO:0000256" key="1">
    <source>
        <dbReference type="SAM" id="MobiDB-lite"/>
    </source>
</evidence>
<organism evidence="3 4">
    <name type="scientific">Yimella lutea</name>
    <dbReference type="NCBI Taxonomy" id="587872"/>
    <lineage>
        <taxon>Bacteria</taxon>
        <taxon>Bacillati</taxon>
        <taxon>Actinomycetota</taxon>
        <taxon>Actinomycetes</taxon>
        <taxon>Micrococcales</taxon>
        <taxon>Dermacoccaceae</taxon>
        <taxon>Yimella</taxon>
    </lineage>
</organism>
<accession>A0A542EED9</accession>
<feature type="compositionally biased region" description="Low complexity" evidence="1">
    <location>
        <begin position="22"/>
        <end position="34"/>
    </location>
</feature>
<dbReference type="Proteomes" id="UP000320806">
    <property type="component" value="Unassembled WGS sequence"/>
</dbReference>
<dbReference type="OrthoDB" id="3699565at2"/>
<dbReference type="AlphaFoldDB" id="A0A542EED9"/>
<gene>
    <name evidence="3" type="ORF">FB459_1138</name>
</gene>
<proteinExistence type="predicted"/>
<evidence type="ECO:0000313" key="3">
    <source>
        <dbReference type="EMBL" id="TQJ13712.1"/>
    </source>
</evidence>
<dbReference type="PROSITE" id="PS51257">
    <property type="entry name" value="PROKAR_LIPOPROTEIN"/>
    <property type="match status" value="1"/>
</dbReference>
<sequence>MRRAPVLALTLFALTGCASSAQSSSTQATTPPSAVVKSSGGTSSGAAPDAASMVCGPEIQDSLQRHLQLGSKPRGASTWDGKQFVCTFRLADGPLVLTVLAHRSPTAATQSLAQQRSSIAGSRPITGLAAFGLPAAQADPGIVLFARDAFTLRVDSTGMDDPIGPFKRSRVEFAYSIAADVIACWKEHH</sequence>
<comment type="caution">
    <text evidence="3">The sequence shown here is derived from an EMBL/GenBank/DDBJ whole genome shotgun (WGS) entry which is preliminary data.</text>
</comment>
<reference evidence="3 4" key="1">
    <citation type="submission" date="2019-06" db="EMBL/GenBank/DDBJ databases">
        <title>Sequencing the genomes of 1000 actinobacteria strains.</title>
        <authorList>
            <person name="Klenk H.-P."/>
        </authorList>
    </citation>
    <scope>NUCLEOTIDE SEQUENCE [LARGE SCALE GENOMIC DNA]</scope>
    <source>
        <strain evidence="3 4">DSM 19828</strain>
    </source>
</reference>
<evidence type="ECO:0008006" key="5">
    <source>
        <dbReference type="Google" id="ProtNLM"/>
    </source>
</evidence>
<evidence type="ECO:0000313" key="4">
    <source>
        <dbReference type="Proteomes" id="UP000320806"/>
    </source>
</evidence>
<evidence type="ECO:0000256" key="2">
    <source>
        <dbReference type="SAM" id="SignalP"/>
    </source>
</evidence>